<evidence type="ECO:0000259" key="9">
    <source>
        <dbReference type="PROSITE" id="PS51755"/>
    </source>
</evidence>
<dbReference type="FunFam" id="1.10.10.10:FF:000018">
    <property type="entry name" value="DNA-binding response regulator ResD"/>
    <property type="match status" value="1"/>
</dbReference>
<keyword evidence="4 7" id="KW-0238">DNA-binding</keyword>
<keyword evidence="5" id="KW-0804">Transcription</keyword>
<dbReference type="GO" id="GO:0032993">
    <property type="term" value="C:protein-DNA complex"/>
    <property type="evidence" value="ECO:0007669"/>
    <property type="project" value="TreeGrafter"/>
</dbReference>
<feature type="DNA-binding region" description="OmpR/PhoB-type" evidence="7">
    <location>
        <begin position="125"/>
        <end position="222"/>
    </location>
</feature>
<dbReference type="InterPro" id="IPR011006">
    <property type="entry name" value="CheY-like_superfamily"/>
</dbReference>
<dbReference type="SMART" id="SM00448">
    <property type="entry name" value="REC"/>
    <property type="match status" value="1"/>
</dbReference>
<evidence type="ECO:0000256" key="2">
    <source>
        <dbReference type="ARBA" id="ARBA00023012"/>
    </source>
</evidence>
<dbReference type="Gene3D" id="6.10.250.690">
    <property type="match status" value="1"/>
</dbReference>
<dbReference type="SMART" id="SM00862">
    <property type="entry name" value="Trans_reg_C"/>
    <property type="match status" value="1"/>
</dbReference>
<dbReference type="Gene3D" id="3.40.50.2300">
    <property type="match status" value="1"/>
</dbReference>
<dbReference type="CDD" id="cd00383">
    <property type="entry name" value="trans_reg_C"/>
    <property type="match status" value="1"/>
</dbReference>
<dbReference type="Pfam" id="PF00072">
    <property type="entry name" value="Response_reg"/>
    <property type="match status" value="1"/>
</dbReference>
<feature type="domain" description="OmpR/PhoB-type" evidence="9">
    <location>
        <begin position="125"/>
        <end position="222"/>
    </location>
</feature>
<evidence type="ECO:0000256" key="4">
    <source>
        <dbReference type="ARBA" id="ARBA00023125"/>
    </source>
</evidence>
<evidence type="ECO:0000256" key="6">
    <source>
        <dbReference type="PROSITE-ProRule" id="PRU00169"/>
    </source>
</evidence>
<proteinExistence type="predicted"/>
<protein>
    <submittedName>
        <fullName evidence="10">DNA-binding response regulator</fullName>
    </submittedName>
</protein>
<feature type="modified residue" description="4-aspartylphosphate" evidence="6">
    <location>
        <position position="53"/>
    </location>
</feature>
<dbReference type="SUPFAM" id="SSF46894">
    <property type="entry name" value="C-terminal effector domain of the bipartite response regulators"/>
    <property type="match status" value="1"/>
</dbReference>
<dbReference type="SUPFAM" id="SSF52172">
    <property type="entry name" value="CheY-like"/>
    <property type="match status" value="1"/>
</dbReference>
<evidence type="ECO:0000256" key="3">
    <source>
        <dbReference type="ARBA" id="ARBA00023015"/>
    </source>
</evidence>
<dbReference type="InterPro" id="IPR001789">
    <property type="entry name" value="Sig_transdc_resp-reg_receiver"/>
</dbReference>
<dbReference type="AlphaFoldDB" id="A0A1Y4SNH1"/>
<gene>
    <name evidence="10" type="ORF">B5E75_13370</name>
</gene>
<dbReference type="GO" id="GO:0006355">
    <property type="term" value="P:regulation of DNA-templated transcription"/>
    <property type="evidence" value="ECO:0007669"/>
    <property type="project" value="InterPro"/>
</dbReference>
<sequence length="229" mass="26589">MNERIFVIEDDENIQEIVKLSLESNGYQVTLFDNAIDAIIEIKRDAPDLAIFDVMLPQMDGISAVKKIRETNTEIPILILSAKDSEIDKIHGLDSGSDDYMTKPFGVLELCARVRTLLRRVHPKSKVLRTPSLSIDKSTHVVKHNQEVMDLTHKEYQLLVYLIENRERVVERDELLNNIWGYDFIGESRALDVHIRSLRKKLNDDGEKYIKTIRSVGYRFVEKEEDKYD</sequence>
<evidence type="ECO:0000256" key="7">
    <source>
        <dbReference type="PROSITE-ProRule" id="PRU01091"/>
    </source>
</evidence>
<dbReference type="OrthoDB" id="9802426at2"/>
<dbReference type="InterPro" id="IPR001867">
    <property type="entry name" value="OmpR/PhoB-type_DNA-bd"/>
</dbReference>
<evidence type="ECO:0000256" key="5">
    <source>
        <dbReference type="ARBA" id="ARBA00023163"/>
    </source>
</evidence>
<dbReference type="PROSITE" id="PS51755">
    <property type="entry name" value="OMPR_PHOB"/>
    <property type="match status" value="1"/>
</dbReference>
<dbReference type="GO" id="GO:0000156">
    <property type="term" value="F:phosphorelay response regulator activity"/>
    <property type="evidence" value="ECO:0007669"/>
    <property type="project" value="TreeGrafter"/>
</dbReference>
<dbReference type="GO" id="GO:0000976">
    <property type="term" value="F:transcription cis-regulatory region binding"/>
    <property type="evidence" value="ECO:0007669"/>
    <property type="project" value="TreeGrafter"/>
</dbReference>
<dbReference type="EMBL" id="NFLJ01000056">
    <property type="protein sequence ID" value="OUQ31459.1"/>
    <property type="molecule type" value="Genomic_DNA"/>
</dbReference>
<dbReference type="GO" id="GO:0005829">
    <property type="term" value="C:cytosol"/>
    <property type="evidence" value="ECO:0007669"/>
    <property type="project" value="TreeGrafter"/>
</dbReference>
<dbReference type="Proteomes" id="UP000195305">
    <property type="component" value="Unassembled WGS sequence"/>
</dbReference>
<dbReference type="PANTHER" id="PTHR48111:SF1">
    <property type="entry name" value="TWO-COMPONENT RESPONSE REGULATOR ORR33"/>
    <property type="match status" value="1"/>
</dbReference>
<accession>A0A1Y4SNH1</accession>
<organism evidence="10 11">
    <name type="scientific">Massilimicrobiota timonensis</name>
    <dbReference type="NCBI Taxonomy" id="1776392"/>
    <lineage>
        <taxon>Bacteria</taxon>
        <taxon>Bacillati</taxon>
        <taxon>Bacillota</taxon>
        <taxon>Erysipelotrichia</taxon>
        <taxon>Erysipelotrichales</taxon>
        <taxon>Erysipelotrichaceae</taxon>
        <taxon>Massilimicrobiota</taxon>
    </lineage>
</organism>
<feature type="domain" description="Response regulatory" evidence="8">
    <location>
        <begin position="4"/>
        <end position="118"/>
    </location>
</feature>
<keyword evidence="1 6" id="KW-0597">Phosphoprotein</keyword>
<comment type="caution">
    <text evidence="10">The sequence shown here is derived from an EMBL/GenBank/DDBJ whole genome shotgun (WGS) entry which is preliminary data.</text>
</comment>
<keyword evidence="2" id="KW-0902">Two-component regulatory system</keyword>
<evidence type="ECO:0000259" key="8">
    <source>
        <dbReference type="PROSITE" id="PS50110"/>
    </source>
</evidence>
<reference evidence="10 11" key="1">
    <citation type="journal article" date="2018" name="BMC Genomics">
        <title>Whole genome sequencing and function prediction of 133 gut anaerobes isolated from chicken caecum in pure cultures.</title>
        <authorList>
            <person name="Medvecky M."/>
            <person name="Cejkova D."/>
            <person name="Polansky O."/>
            <person name="Karasova D."/>
            <person name="Kubasova T."/>
            <person name="Cizek A."/>
            <person name="Rychlik I."/>
        </authorList>
    </citation>
    <scope>NUCLEOTIDE SEQUENCE [LARGE SCALE GENOMIC DNA]</scope>
    <source>
        <strain evidence="10 11">An13</strain>
    </source>
</reference>
<evidence type="ECO:0000313" key="11">
    <source>
        <dbReference type="Proteomes" id="UP000195305"/>
    </source>
</evidence>
<dbReference type="PANTHER" id="PTHR48111">
    <property type="entry name" value="REGULATOR OF RPOS"/>
    <property type="match status" value="1"/>
</dbReference>
<dbReference type="Gene3D" id="1.10.10.10">
    <property type="entry name" value="Winged helix-like DNA-binding domain superfamily/Winged helix DNA-binding domain"/>
    <property type="match status" value="1"/>
</dbReference>
<keyword evidence="3" id="KW-0805">Transcription regulation</keyword>
<dbReference type="InterPro" id="IPR039420">
    <property type="entry name" value="WalR-like"/>
</dbReference>
<dbReference type="RefSeq" id="WP_087360220.1">
    <property type="nucleotide sequence ID" value="NZ_AP031415.1"/>
</dbReference>
<evidence type="ECO:0000313" key="10">
    <source>
        <dbReference type="EMBL" id="OUQ31459.1"/>
    </source>
</evidence>
<keyword evidence="11" id="KW-1185">Reference proteome</keyword>
<dbReference type="InterPro" id="IPR016032">
    <property type="entry name" value="Sig_transdc_resp-reg_C-effctor"/>
</dbReference>
<evidence type="ECO:0000256" key="1">
    <source>
        <dbReference type="ARBA" id="ARBA00022553"/>
    </source>
</evidence>
<dbReference type="PROSITE" id="PS50110">
    <property type="entry name" value="RESPONSE_REGULATORY"/>
    <property type="match status" value="1"/>
</dbReference>
<dbReference type="Pfam" id="PF00486">
    <property type="entry name" value="Trans_reg_C"/>
    <property type="match status" value="1"/>
</dbReference>
<dbReference type="InterPro" id="IPR036388">
    <property type="entry name" value="WH-like_DNA-bd_sf"/>
</dbReference>
<name>A0A1Y4SNH1_9FIRM</name>
<dbReference type="CDD" id="cd17574">
    <property type="entry name" value="REC_OmpR"/>
    <property type="match status" value="1"/>
</dbReference>